<dbReference type="Gene3D" id="2.40.160.10">
    <property type="entry name" value="Porin"/>
    <property type="match status" value="1"/>
</dbReference>
<dbReference type="InterPro" id="IPR023614">
    <property type="entry name" value="Porin_dom_sf"/>
</dbReference>
<organism evidence="1">
    <name type="scientific">hydrothermal vent metagenome</name>
    <dbReference type="NCBI Taxonomy" id="652676"/>
    <lineage>
        <taxon>unclassified sequences</taxon>
        <taxon>metagenomes</taxon>
        <taxon>ecological metagenomes</taxon>
    </lineage>
</organism>
<protein>
    <recommendedName>
        <fullName evidence="2">Outer membrane porin</fullName>
    </recommendedName>
</protein>
<name>A0A1W1BP95_9ZZZZ</name>
<dbReference type="EMBL" id="FPHK01000016">
    <property type="protein sequence ID" value="SFV55292.1"/>
    <property type="molecule type" value="Genomic_DNA"/>
</dbReference>
<accession>A0A1W1BP95</accession>
<reference evidence="1" key="1">
    <citation type="submission" date="2016-10" db="EMBL/GenBank/DDBJ databases">
        <authorList>
            <person name="de Groot N.N."/>
        </authorList>
    </citation>
    <scope>NUCLEOTIDE SEQUENCE</scope>
</reference>
<evidence type="ECO:0000313" key="1">
    <source>
        <dbReference type="EMBL" id="SFV55292.1"/>
    </source>
</evidence>
<dbReference type="AlphaFoldDB" id="A0A1W1BP95"/>
<gene>
    <name evidence="1" type="ORF">MNB_SM-6-1538</name>
</gene>
<sequence length="422" mass="47324">MKKLAVMILGVTTLVVNALCSEQNVDGDRLHSVKEAVYSVGKVEQKEVSVVDSVRHMFEDGKVSGQIRVEYASYNQKQSSEPDTYATALGGILKYELAEFNGFNAAAAVYTAHDITPLSGDGVKHNPELSSSKGTFTEMSEAYVNYHYKDLTLRAGRQLLDTPLANSDDIRVIQNTFEAYVATYDYKGFALMAGHINLWQGFDADLDDGWNKTGEHGTNFGGISYDDVWEFNLWYYNITKQTNASYLDVGIQYKINRMMTLHAMLQYLQEDELSNSGYDAKIYGGMFEYVIDGLGFNIAYDQADCRNAKQSFSGTGSGTLFTSMDTMILDTIAQDRKANAIVSGISYNYKNVNFLYAYGSFKGDANSLGKKEYIVEQNIGFEYNVNDKFTAAAIYVLEEDKQNQQKTAYDFDRAQVMLNYNF</sequence>
<dbReference type="SUPFAM" id="SSF56935">
    <property type="entry name" value="Porins"/>
    <property type="match status" value="2"/>
</dbReference>
<proteinExistence type="predicted"/>
<evidence type="ECO:0008006" key="2">
    <source>
        <dbReference type="Google" id="ProtNLM"/>
    </source>
</evidence>